<evidence type="ECO:0000313" key="3">
    <source>
        <dbReference type="Proteomes" id="UP000218505"/>
    </source>
</evidence>
<name>A0A290ZFH3_9PSEU</name>
<organism evidence="2 3">
    <name type="scientific">Actinosynnema pretiosum</name>
    <dbReference type="NCBI Taxonomy" id="42197"/>
    <lineage>
        <taxon>Bacteria</taxon>
        <taxon>Bacillati</taxon>
        <taxon>Actinomycetota</taxon>
        <taxon>Actinomycetes</taxon>
        <taxon>Pseudonocardiales</taxon>
        <taxon>Pseudonocardiaceae</taxon>
        <taxon>Actinosynnema</taxon>
    </lineage>
</organism>
<reference evidence="2" key="1">
    <citation type="submission" date="2017-09" db="EMBL/GenBank/DDBJ databases">
        <title>Complete Genome Sequence of ansamitocin-producing Bacterium Actinosynnema pretiosum X47.</title>
        <authorList>
            <person name="Cao G."/>
            <person name="Zong G."/>
            <person name="Zhong C."/>
            <person name="Fu J."/>
        </authorList>
    </citation>
    <scope>NUCLEOTIDE SEQUENCE [LARGE SCALE GENOMIC DNA]</scope>
    <source>
        <strain evidence="2">X47</strain>
    </source>
</reference>
<feature type="compositionally biased region" description="Polar residues" evidence="1">
    <location>
        <begin position="118"/>
        <end position="127"/>
    </location>
</feature>
<dbReference type="Pfam" id="PF12079">
    <property type="entry name" value="DUF3558"/>
    <property type="match status" value="1"/>
</dbReference>
<dbReference type="InterPro" id="IPR024520">
    <property type="entry name" value="DUF3558"/>
</dbReference>
<dbReference type="KEGG" id="apre:CNX65_34110"/>
<evidence type="ECO:0000256" key="1">
    <source>
        <dbReference type="SAM" id="MobiDB-lite"/>
    </source>
</evidence>
<sequence length="278" mass="29564">MTLAASSWSPCRAGSTRSTAAWSRRGTTTSSWTTTRTPTGSCSTPRAWMTCWTSCGPLPSSTRSPRKRSTVLWMARVRPEARPARFALPLIGLLVVASGCTDSQGGTADPDSRDGGAATSQATSAPKKSNRPQEFKLDGLDPCKALTADQMAQLGLARTRVGDPTSFAELENVPICDYSSNTGKTITYGVSFITTRGYDYWNGNGNLEVTPTTVAGYDASLMKLVGDKAYTCDVAVDVADGQHLHLSHHAGSDANQEELCRKVTSAAEMVLDTLPSLS</sequence>
<protein>
    <recommendedName>
        <fullName evidence="4">DUF3558 domain-containing protein</fullName>
    </recommendedName>
</protein>
<evidence type="ECO:0008006" key="4">
    <source>
        <dbReference type="Google" id="ProtNLM"/>
    </source>
</evidence>
<dbReference type="AlphaFoldDB" id="A0A290ZFH3"/>
<feature type="region of interest" description="Disordered" evidence="1">
    <location>
        <begin position="102"/>
        <end position="134"/>
    </location>
</feature>
<evidence type="ECO:0000313" key="2">
    <source>
        <dbReference type="EMBL" id="ATE57723.1"/>
    </source>
</evidence>
<keyword evidence="3" id="KW-1185">Reference proteome</keyword>
<proteinExistence type="predicted"/>
<feature type="region of interest" description="Disordered" evidence="1">
    <location>
        <begin position="1"/>
        <end position="43"/>
    </location>
</feature>
<dbReference type="Proteomes" id="UP000218505">
    <property type="component" value="Chromosome"/>
</dbReference>
<feature type="compositionally biased region" description="Low complexity" evidence="1">
    <location>
        <begin position="12"/>
        <end position="43"/>
    </location>
</feature>
<accession>A0A290ZFH3</accession>
<gene>
    <name evidence="2" type="ORF">CNX65_34110</name>
</gene>
<dbReference type="EMBL" id="CP023445">
    <property type="protein sequence ID" value="ATE57723.1"/>
    <property type="molecule type" value="Genomic_DNA"/>
</dbReference>